<evidence type="ECO:0000256" key="2">
    <source>
        <dbReference type="SAM" id="Phobius"/>
    </source>
</evidence>
<reference evidence="3 4" key="1">
    <citation type="submission" date="2019-05" db="EMBL/GenBank/DDBJ databases">
        <authorList>
            <consortium name="Science for Life Laboratories"/>
        </authorList>
    </citation>
    <scope>NUCLEOTIDE SEQUENCE [LARGE SCALE GENOMIC DNA]</scope>
    <source>
        <strain evidence="3">Soil9</strain>
    </source>
</reference>
<dbReference type="AlphaFoldDB" id="A0A6P2D4Z7"/>
<feature type="transmembrane region" description="Helical" evidence="2">
    <location>
        <begin position="100"/>
        <end position="122"/>
    </location>
</feature>
<evidence type="ECO:0000256" key="1">
    <source>
        <dbReference type="SAM" id="MobiDB-lite"/>
    </source>
</evidence>
<dbReference type="RefSeq" id="WP_162670324.1">
    <property type="nucleotide sequence ID" value="NZ_LR593886.1"/>
</dbReference>
<feature type="compositionally biased region" description="Low complexity" evidence="1">
    <location>
        <begin position="14"/>
        <end position="24"/>
    </location>
</feature>
<keyword evidence="2" id="KW-1133">Transmembrane helix</keyword>
<sequence>MATTEAVPPNTYGSSPQAPSDSSTSVAGLVSGIISDAQTLLRQQAEMLKSEVREDFKRSKRAAEFGALGIVFATVGALGLITALAYLLHEQFHFPMWASWGIVGSLFLVAGGVLGWLSYGLLERFNPLPDKTFNALKENISWQTK</sequence>
<keyword evidence="4" id="KW-1185">Reference proteome</keyword>
<accession>A0A6P2D4Z7</accession>
<gene>
    <name evidence="3" type="ORF">SOIL9_17370</name>
</gene>
<evidence type="ECO:0000313" key="3">
    <source>
        <dbReference type="EMBL" id="VTR95977.1"/>
    </source>
</evidence>
<evidence type="ECO:0000313" key="4">
    <source>
        <dbReference type="Proteomes" id="UP000464178"/>
    </source>
</evidence>
<protein>
    <recommendedName>
        <fullName evidence="5">Phage holin family protein</fullName>
    </recommendedName>
</protein>
<feature type="transmembrane region" description="Helical" evidence="2">
    <location>
        <begin position="65"/>
        <end position="88"/>
    </location>
</feature>
<evidence type="ECO:0008006" key="5">
    <source>
        <dbReference type="Google" id="ProtNLM"/>
    </source>
</evidence>
<keyword evidence="2" id="KW-0812">Transmembrane</keyword>
<name>A0A6P2D4Z7_9BACT</name>
<dbReference type="EMBL" id="LR593886">
    <property type="protein sequence ID" value="VTR95977.1"/>
    <property type="molecule type" value="Genomic_DNA"/>
</dbReference>
<organism evidence="3 4">
    <name type="scientific">Gemmata massiliana</name>
    <dbReference type="NCBI Taxonomy" id="1210884"/>
    <lineage>
        <taxon>Bacteria</taxon>
        <taxon>Pseudomonadati</taxon>
        <taxon>Planctomycetota</taxon>
        <taxon>Planctomycetia</taxon>
        <taxon>Gemmatales</taxon>
        <taxon>Gemmataceae</taxon>
        <taxon>Gemmata</taxon>
    </lineage>
</organism>
<feature type="region of interest" description="Disordered" evidence="1">
    <location>
        <begin position="1"/>
        <end position="24"/>
    </location>
</feature>
<dbReference type="InterPro" id="IPR009937">
    <property type="entry name" value="Phage_holin_3_6"/>
</dbReference>
<dbReference type="Pfam" id="PF07332">
    <property type="entry name" value="Phage_holin_3_6"/>
    <property type="match status" value="1"/>
</dbReference>
<proteinExistence type="predicted"/>
<keyword evidence="2" id="KW-0472">Membrane</keyword>
<dbReference type="Proteomes" id="UP000464178">
    <property type="component" value="Chromosome"/>
</dbReference>
<dbReference type="KEGG" id="gms:SOIL9_17370"/>